<dbReference type="OrthoDB" id="8456606at2"/>
<evidence type="ECO:0000256" key="2">
    <source>
        <dbReference type="SAM" id="Phobius"/>
    </source>
</evidence>
<evidence type="ECO:0008006" key="5">
    <source>
        <dbReference type="Google" id="ProtNLM"/>
    </source>
</evidence>
<keyword evidence="2" id="KW-0812">Transmembrane</keyword>
<proteinExistence type="predicted"/>
<feature type="compositionally biased region" description="Pro residues" evidence="1">
    <location>
        <begin position="232"/>
        <end position="241"/>
    </location>
</feature>
<dbReference type="EMBL" id="CP029550">
    <property type="protein sequence ID" value="AWN42142.1"/>
    <property type="molecule type" value="Genomic_DNA"/>
</dbReference>
<feature type="transmembrane region" description="Helical" evidence="2">
    <location>
        <begin position="12"/>
        <end position="33"/>
    </location>
</feature>
<feature type="region of interest" description="Disordered" evidence="1">
    <location>
        <begin position="163"/>
        <end position="249"/>
    </location>
</feature>
<accession>A0A2U8W9Z5</accession>
<reference evidence="4" key="1">
    <citation type="submission" date="2018-05" db="EMBL/GenBank/DDBJ databases">
        <title>Complete Genome Sequence of Methylobacterium sp. 17SD2-17.</title>
        <authorList>
            <person name="Srinivasan S."/>
        </authorList>
    </citation>
    <scope>NUCLEOTIDE SEQUENCE [LARGE SCALE GENOMIC DNA]</scope>
    <source>
        <strain evidence="4">17SD2-17</strain>
    </source>
</reference>
<feature type="compositionally biased region" description="Basic and acidic residues" evidence="1">
    <location>
        <begin position="179"/>
        <end position="188"/>
    </location>
</feature>
<feature type="compositionally biased region" description="Basic and acidic residues" evidence="1">
    <location>
        <begin position="206"/>
        <end position="215"/>
    </location>
</feature>
<dbReference type="AlphaFoldDB" id="A0A2U8W9Z5"/>
<evidence type="ECO:0000313" key="3">
    <source>
        <dbReference type="EMBL" id="AWN42142.1"/>
    </source>
</evidence>
<sequence>MSAFFGSDGSFVLQFAIIFIVILAVLTGIVLVARRFLNGGGLTVAAKSAGRGRQPRLGIVDVYELDRQRQLILLRRDNVEHLLLVGGPNDVVIERHIQRGQPALRPEPMAEPPAEIEAQRAEPLFEPAFEMPLVTPGGVAGAAKAPSVTPPLDEAVLAPEPAKTEPALMPLPASPAAEEAPRRPEAAPKRPLSRTTPPLINPRPDVASERARTEPEFTATVGEPPARAAEPPVAPAVPPVSAPSEPRAIDANILSDMARQLEIALARPSSGVTPPPAQARPAPAAKAPPKPETQPASPPPVSPPVIDPMAAGMAAAQDGPVAEPPRDARSEPRKPAAEPQADAKPFLPEPPPPAASQPQPAPPRPTPAASQPPPAAPASAPAPAQKPSAANNPFSVEEIEAEFARLLGRPLDKKN</sequence>
<feature type="compositionally biased region" description="Low complexity" evidence="1">
    <location>
        <begin position="377"/>
        <end position="390"/>
    </location>
</feature>
<keyword evidence="4" id="KW-1185">Reference proteome</keyword>
<keyword evidence="2" id="KW-0472">Membrane</keyword>
<keyword evidence="2" id="KW-1133">Transmembrane helix</keyword>
<feature type="compositionally biased region" description="Basic and acidic residues" evidence="1">
    <location>
        <begin position="324"/>
        <end position="336"/>
    </location>
</feature>
<feature type="compositionally biased region" description="Pro residues" evidence="1">
    <location>
        <begin position="347"/>
        <end position="376"/>
    </location>
</feature>
<feature type="compositionally biased region" description="Low complexity" evidence="1">
    <location>
        <begin position="166"/>
        <end position="178"/>
    </location>
</feature>
<evidence type="ECO:0000313" key="4">
    <source>
        <dbReference type="Proteomes" id="UP000245926"/>
    </source>
</evidence>
<feature type="compositionally biased region" description="Pro residues" evidence="1">
    <location>
        <begin position="286"/>
        <end position="306"/>
    </location>
</feature>
<evidence type="ECO:0000256" key="1">
    <source>
        <dbReference type="SAM" id="MobiDB-lite"/>
    </source>
</evidence>
<gene>
    <name evidence="3" type="ORF">DK389_18585</name>
</gene>
<dbReference type="KEGG" id="mets:DK389_18585"/>
<organism evidence="3 4">
    <name type="scientific">Methylobacterium durans</name>
    <dbReference type="NCBI Taxonomy" id="2202825"/>
    <lineage>
        <taxon>Bacteria</taxon>
        <taxon>Pseudomonadati</taxon>
        <taxon>Pseudomonadota</taxon>
        <taxon>Alphaproteobacteria</taxon>
        <taxon>Hyphomicrobiales</taxon>
        <taxon>Methylobacteriaceae</taxon>
        <taxon>Methylobacterium</taxon>
    </lineage>
</organism>
<protein>
    <recommendedName>
        <fullName evidence="5">Flagellar biosynthesis protein FliO</fullName>
    </recommendedName>
</protein>
<name>A0A2U8W9Z5_9HYPH</name>
<dbReference type="Proteomes" id="UP000245926">
    <property type="component" value="Chromosome"/>
</dbReference>
<dbReference type="RefSeq" id="WP_109891733.1">
    <property type="nucleotide sequence ID" value="NZ_CP029550.1"/>
</dbReference>
<feature type="region of interest" description="Disordered" evidence="1">
    <location>
        <begin position="265"/>
        <end position="395"/>
    </location>
</feature>